<feature type="chain" id="PRO_5038192553" description="Outer-membrane lipoprotein carrier protein" evidence="10">
    <location>
        <begin position="28"/>
        <end position="219"/>
    </location>
</feature>
<dbReference type="SUPFAM" id="SSF89392">
    <property type="entry name" value="Prokaryotic lipoproteins and lipoprotein localization factors"/>
    <property type="match status" value="1"/>
</dbReference>
<dbReference type="InterPro" id="IPR004564">
    <property type="entry name" value="OM_lipoprot_carrier_LolA-like"/>
</dbReference>
<keyword evidence="9 10" id="KW-0143">Chaperone</keyword>
<gene>
    <name evidence="10 11" type="primary">lolA</name>
    <name evidence="11" type="ORF">H8K47_17190</name>
</gene>
<feature type="signal peptide" evidence="10">
    <location>
        <begin position="1"/>
        <end position="27"/>
    </location>
</feature>
<dbReference type="CDD" id="cd16325">
    <property type="entry name" value="LolA"/>
    <property type="match status" value="1"/>
</dbReference>
<dbReference type="EMBL" id="JACOGG010000031">
    <property type="protein sequence ID" value="MBC3937094.1"/>
    <property type="molecule type" value="Genomic_DNA"/>
</dbReference>
<evidence type="ECO:0000256" key="4">
    <source>
        <dbReference type="ARBA" id="ARBA00014035"/>
    </source>
</evidence>
<dbReference type="Gene3D" id="2.50.20.10">
    <property type="entry name" value="Lipoprotein localisation LolA/LolB/LppX"/>
    <property type="match status" value="1"/>
</dbReference>
<evidence type="ECO:0000256" key="6">
    <source>
        <dbReference type="ARBA" id="ARBA00022729"/>
    </source>
</evidence>
<evidence type="ECO:0000256" key="5">
    <source>
        <dbReference type="ARBA" id="ARBA00022448"/>
    </source>
</evidence>
<keyword evidence="7 10" id="KW-0574">Periplasm</keyword>
<comment type="subunit">
    <text evidence="3 10">Monomer.</text>
</comment>
<keyword evidence="12" id="KW-1185">Reference proteome</keyword>
<comment type="caution">
    <text evidence="11">The sequence shown here is derived from an EMBL/GenBank/DDBJ whole genome shotgun (WGS) entry which is preliminary data.</text>
</comment>
<comment type="function">
    <text evidence="10">Participates in the translocation of lipoproteins from the inner membrane to the outer membrane. Only forms a complex with a lipoprotein if the residue after the N-terminal Cys is not an aspartate (The Asp acts as a targeting signal to indicate that the lipoprotein should stay in the inner membrane).</text>
</comment>
<dbReference type="NCBIfam" id="TIGR00547">
    <property type="entry name" value="lolA"/>
    <property type="match status" value="1"/>
</dbReference>
<name>A0A923I3I0_9BURK</name>
<evidence type="ECO:0000313" key="12">
    <source>
        <dbReference type="Proteomes" id="UP000612361"/>
    </source>
</evidence>
<evidence type="ECO:0000256" key="7">
    <source>
        <dbReference type="ARBA" id="ARBA00022764"/>
    </source>
</evidence>
<evidence type="ECO:0000256" key="10">
    <source>
        <dbReference type="HAMAP-Rule" id="MF_00240"/>
    </source>
</evidence>
<dbReference type="NCBIfam" id="NF000661">
    <property type="entry name" value="PRK00031.1-3"/>
    <property type="match status" value="1"/>
</dbReference>
<keyword evidence="6 10" id="KW-0732">Signal</keyword>
<proteinExistence type="inferred from homology"/>
<evidence type="ECO:0000256" key="3">
    <source>
        <dbReference type="ARBA" id="ARBA00011245"/>
    </source>
</evidence>
<dbReference type="GO" id="GO:0044874">
    <property type="term" value="P:lipoprotein localization to outer membrane"/>
    <property type="evidence" value="ECO:0007669"/>
    <property type="project" value="UniProtKB-UniRule"/>
</dbReference>
<evidence type="ECO:0000313" key="11">
    <source>
        <dbReference type="EMBL" id="MBC3937094.1"/>
    </source>
</evidence>
<dbReference type="GO" id="GO:0042597">
    <property type="term" value="C:periplasmic space"/>
    <property type="evidence" value="ECO:0007669"/>
    <property type="project" value="UniProtKB-SubCell"/>
</dbReference>
<keyword evidence="5 10" id="KW-0813">Transport</keyword>
<keyword evidence="8 10" id="KW-0653">Protein transport</keyword>
<dbReference type="Pfam" id="PF03548">
    <property type="entry name" value="LolA"/>
    <property type="match status" value="1"/>
</dbReference>
<evidence type="ECO:0000256" key="9">
    <source>
        <dbReference type="ARBA" id="ARBA00023186"/>
    </source>
</evidence>
<keyword evidence="11" id="KW-0449">Lipoprotein</keyword>
<evidence type="ECO:0000256" key="8">
    <source>
        <dbReference type="ARBA" id="ARBA00022927"/>
    </source>
</evidence>
<comment type="subcellular location">
    <subcellularLocation>
        <location evidence="1 10">Periplasm</location>
    </subcellularLocation>
</comment>
<dbReference type="AlphaFoldDB" id="A0A923I3I0"/>
<dbReference type="RefSeq" id="WP_186882609.1">
    <property type="nucleotide sequence ID" value="NZ_JACOGG010000031.1"/>
</dbReference>
<dbReference type="Proteomes" id="UP000612361">
    <property type="component" value="Unassembled WGS sequence"/>
</dbReference>
<evidence type="ECO:0000256" key="1">
    <source>
        <dbReference type="ARBA" id="ARBA00004418"/>
    </source>
</evidence>
<organism evidence="11 12">
    <name type="scientific">Undibacterium rugosum</name>
    <dbReference type="NCBI Taxonomy" id="2762291"/>
    <lineage>
        <taxon>Bacteria</taxon>
        <taxon>Pseudomonadati</taxon>
        <taxon>Pseudomonadota</taxon>
        <taxon>Betaproteobacteria</taxon>
        <taxon>Burkholderiales</taxon>
        <taxon>Oxalobacteraceae</taxon>
        <taxon>Undibacterium</taxon>
    </lineage>
</organism>
<evidence type="ECO:0000256" key="2">
    <source>
        <dbReference type="ARBA" id="ARBA00007615"/>
    </source>
</evidence>
<dbReference type="HAMAP" id="MF_00240">
    <property type="entry name" value="LolA"/>
    <property type="match status" value="1"/>
</dbReference>
<dbReference type="GO" id="GO:0042953">
    <property type="term" value="P:lipoprotein transport"/>
    <property type="evidence" value="ECO:0007669"/>
    <property type="project" value="InterPro"/>
</dbReference>
<sequence length="219" mass="24095" precursor="true">MLKTEFLSRRALLGVVAAMCCALPAWAHASAVEQFKTFVANNKTARGEFVQQQVKMVDGSAKVVKTFQGNFVFSRPGKFIWNYTKPYEQQLQADGEKLYVYDKDLNQVTIKALGNALGASPAAILFGSAGAADLDKNFTLKEAPAQNGMEWLEAIAKAKDSQFDRIGIAMKDGVPQVLELRDSFGQVSLVTFKSFEKNPALKPDQFKFTIPAGADVFRQ</sequence>
<protein>
    <recommendedName>
        <fullName evidence="4 10">Outer-membrane lipoprotein carrier protein</fullName>
    </recommendedName>
</protein>
<dbReference type="PANTHER" id="PTHR35869">
    <property type="entry name" value="OUTER-MEMBRANE LIPOPROTEIN CARRIER PROTEIN"/>
    <property type="match status" value="1"/>
</dbReference>
<dbReference type="InterPro" id="IPR018323">
    <property type="entry name" value="OM_lipoprot_carrier_LolA_Pbac"/>
</dbReference>
<reference evidence="11" key="1">
    <citation type="submission" date="2020-08" db="EMBL/GenBank/DDBJ databases">
        <title>Novel species isolated from subtropical streams in China.</title>
        <authorList>
            <person name="Lu H."/>
        </authorList>
    </citation>
    <scope>NUCLEOTIDE SEQUENCE</scope>
    <source>
        <strain evidence="11">CY7W</strain>
    </source>
</reference>
<dbReference type="InterPro" id="IPR029046">
    <property type="entry name" value="LolA/LolB/LppX"/>
</dbReference>
<accession>A0A923I3I0</accession>
<dbReference type="PANTHER" id="PTHR35869:SF1">
    <property type="entry name" value="OUTER-MEMBRANE LIPOPROTEIN CARRIER PROTEIN"/>
    <property type="match status" value="1"/>
</dbReference>
<comment type="similarity">
    <text evidence="2 10">Belongs to the LolA family.</text>
</comment>